<evidence type="ECO:0000313" key="3">
    <source>
        <dbReference type="Proteomes" id="UP001066276"/>
    </source>
</evidence>
<accession>A0AAV7W6D7</accession>
<protein>
    <submittedName>
        <fullName evidence="2">Uncharacterized protein</fullName>
    </submittedName>
</protein>
<comment type="caution">
    <text evidence="2">The sequence shown here is derived from an EMBL/GenBank/DDBJ whole genome shotgun (WGS) entry which is preliminary data.</text>
</comment>
<keyword evidence="3" id="KW-1185">Reference proteome</keyword>
<dbReference type="EMBL" id="JANPWB010000002">
    <property type="protein sequence ID" value="KAJ1209467.1"/>
    <property type="molecule type" value="Genomic_DNA"/>
</dbReference>
<feature type="region of interest" description="Disordered" evidence="1">
    <location>
        <begin position="31"/>
        <end position="85"/>
    </location>
</feature>
<feature type="compositionally biased region" description="Basic residues" evidence="1">
    <location>
        <begin position="57"/>
        <end position="73"/>
    </location>
</feature>
<name>A0AAV7W6D7_PLEWA</name>
<feature type="compositionally biased region" description="Basic and acidic residues" evidence="1">
    <location>
        <begin position="43"/>
        <end position="56"/>
    </location>
</feature>
<organism evidence="2 3">
    <name type="scientific">Pleurodeles waltl</name>
    <name type="common">Iberian ribbed newt</name>
    <dbReference type="NCBI Taxonomy" id="8319"/>
    <lineage>
        <taxon>Eukaryota</taxon>
        <taxon>Metazoa</taxon>
        <taxon>Chordata</taxon>
        <taxon>Craniata</taxon>
        <taxon>Vertebrata</taxon>
        <taxon>Euteleostomi</taxon>
        <taxon>Amphibia</taxon>
        <taxon>Batrachia</taxon>
        <taxon>Caudata</taxon>
        <taxon>Salamandroidea</taxon>
        <taxon>Salamandridae</taxon>
        <taxon>Pleurodelinae</taxon>
        <taxon>Pleurodeles</taxon>
    </lineage>
</organism>
<feature type="compositionally biased region" description="Basic residues" evidence="1">
    <location>
        <begin position="130"/>
        <end position="139"/>
    </location>
</feature>
<feature type="region of interest" description="Disordered" evidence="1">
    <location>
        <begin position="116"/>
        <end position="139"/>
    </location>
</feature>
<evidence type="ECO:0000256" key="1">
    <source>
        <dbReference type="SAM" id="MobiDB-lite"/>
    </source>
</evidence>
<dbReference type="Proteomes" id="UP001066276">
    <property type="component" value="Chromosome 1_2"/>
</dbReference>
<evidence type="ECO:0000313" key="2">
    <source>
        <dbReference type="EMBL" id="KAJ1209467.1"/>
    </source>
</evidence>
<proteinExistence type="predicted"/>
<sequence length="139" mass="16026">MVFVTFVTRGQGLTDGGRNRDNVANLRFPTGGDFPYPRGQQSQEKHLAVSRESSCRDRRRPALKRGSHSRKKAAVPYWEPRSSEQRPRTRLFVTLVGVDSLSCRRIYHETHQLKGRREVSVMPAGQRRTTPARRKLQVR</sequence>
<reference evidence="2" key="1">
    <citation type="journal article" date="2022" name="bioRxiv">
        <title>Sequencing and chromosome-scale assembly of the giantPleurodeles waltlgenome.</title>
        <authorList>
            <person name="Brown T."/>
            <person name="Elewa A."/>
            <person name="Iarovenko S."/>
            <person name="Subramanian E."/>
            <person name="Araus A.J."/>
            <person name="Petzold A."/>
            <person name="Susuki M."/>
            <person name="Suzuki K.-i.T."/>
            <person name="Hayashi T."/>
            <person name="Toyoda A."/>
            <person name="Oliveira C."/>
            <person name="Osipova E."/>
            <person name="Leigh N.D."/>
            <person name="Simon A."/>
            <person name="Yun M.H."/>
        </authorList>
    </citation>
    <scope>NUCLEOTIDE SEQUENCE</scope>
    <source>
        <strain evidence="2">20211129_DDA</strain>
        <tissue evidence="2">Liver</tissue>
    </source>
</reference>
<dbReference type="AlphaFoldDB" id="A0AAV7W6D7"/>
<gene>
    <name evidence="2" type="ORF">NDU88_004845</name>
</gene>